<evidence type="ECO:0008006" key="4">
    <source>
        <dbReference type="Google" id="ProtNLM"/>
    </source>
</evidence>
<gene>
    <name evidence="2" type="ORF">ACH5RR_034511</name>
</gene>
<evidence type="ECO:0000313" key="3">
    <source>
        <dbReference type="Proteomes" id="UP001630127"/>
    </source>
</evidence>
<dbReference type="Proteomes" id="UP001630127">
    <property type="component" value="Unassembled WGS sequence"/>
</dbReference>
<organism evidence="2 3">
    <name type="scientific">Cinchona calisaya</name>
    <dbReference type="NCBI Taxonomy" id="153742"/>
    <lineage>
        <taxon>Eukaryota</taxon>
        <taxon>Viridiplantae</taxon>
        <taxon>Streptophyta</taxon>
        <taxon>Embryophyta</taxon>
        <taxon>Tracheophyta</taxon>
        <taxon>Spermatophyta</taxon>
        <taxon>Magnoliopsida</taxon>
        <taxon>eudicotyledons</taxon>
        <taxon>Gunneridae</taxon>
        <taxon>Pentapetalae</taxon>
        <taxon>asterids</taxon>
        <taxon>lamiids</taxon>
        <taxon>Gentianales</taxon>
        <taxon>Rubiaceae</taxon>
        <taxon>Cinchonoideae</taxon>
        <taxon>Cinchoneae</taxon>
        <taxon>Cinchona</taxon>
    </lineage>
</organism>
<sequence>MENRQESIESTMKDLTDKYDHVVAYMAQLTQSLLNLSKEKGVSESLKSPRSGEVSIGSKHGEPSRSNQSQIDLRGGHKFPKIDFPNFDGMNPREWIRKAERYFQLHGIEKEQQVAVAELYLQGKADVWFQGFANGRERITWEEFSQIQLTNQC</sequence>
<feature type="region of interest" description="Disordered" evidence="1">
    <location>
        <begin position="40"/>
        <end position="83"/>
    </location>
</feature>
<proteinExistence type="predicted"/>
<evidence type="ECO:0000313" key="2">
    <source>
        <dbReference type="EMBL" id="KAL3504670.1"/>
    </source>
</evidence>
<name>A0ABD2YFP1_9GENT</name>
<protein>
    <recommendedName>
        <fullName evidence="4">Retrotransposon gag domain-containing protein</fullName>
    </recommendedName>
</protein>
<accession>A0ABD2YFP1</accession>
<dbReference type="AlphaFoldDB" id="A0ABD2YFP1"/>
<dbReference type="EMBL" id="JBJUIK010000014">
    <property type="protein sequence ID" value="KAL3504670.1"/>
    <property type="molecule type" value="Genomic_DNA"/>
</dbReference>
<reference evidence="2 3" key="1">
    <citation type="submission" date="2024-11" db="EMBL/GenBank/DDBJ databases">
        <title>A near-complete genome assembly of Cinchona calisaya.</title>
        <authorList>
            <person name="Lian D.C."/>
            <person name="Zhao X.W."/>
            <person name="Wei L."/>
        </authorList>
    </citation>
    <scope>NUCLEOTIDE SEQUENCE [LARGE SCALE GENOMIC DNA]</scope>
    <source>
        <tissue evidence="2">Nenye</tissue>
    </source>
</reference>
<evidence type="ECO:0000256" key="1">
    <source>
        <dbReference type="SAM" id="MobiDB-lite"/>
    </source>
</evidence>
<keyword evidence="3" id="KW-1185">Reference proteome</keyword>
<comment type="caution">
    <text evidence="2">The sequence shown here is derived from an EMBL/GenBank/DDBJ whole genome shotgun (WGS) entry which is preliminary data.</text>
</comment>